<dbReference type="GO" id="GO:0004519">
    <property type="term" value="F:endonuclease activity"/>
    <property type="evidence" value="ECO:0007669"/>
    <property type="project" value="InterPro"/>
</dbReference>
<evidence type="ECO:0000313" key="1">
    <source>
        <dbReference type="EMBL" id="QEX16343.1"/>
    </source>
</evidence>
<dbReference type="EMBL" id="CP042906">
    <property type="protein sequence ID" value="QEX16343.1"/>
    <property type="molecule type" value="Genomic_DNA"/>
</dbReference>
<dbReference type="GO" id="GO:0110001">
    <property type="term" value="C:toxin-antitoxin complex"/>
    <property type="evidence" value="ECO:0007669"/>
    <property type="project" value="InterPro"/>
</dbReference>
<gene>
    <name evidence="1" type="ORF">FRZ44_16360</name>
</gene>
<dbReference type="KEGG" id="htq:FRZ44_16360"/>
<name>A0A5J6MFX2_9PROT</name>
<evidence type="ECO:0008006" key="3">
    <source>
        <dbReference type="Google" id="ProtNLM"/>
    </source>
</evidence>
<dbReference type="Pfam" id="PF09907">
    <property type="entry name" value="HigB_toxin"/>
    <property type="match status" value="1"/>
</dbReference>
<proteinExistence type="predicted"/>
<dbReference type="AlphaFoldDB" id="A0A5J6MFX2"/>
<dbReference type="Proteomes" id="UP000326202">
    <property type="component" value="Chromosome"/>
</dbReference>
<organism evidence="1 2">
    <name type="scientific">Hypericibacter terrae</name>
    <dbReference type="NCBI Taxonomy" id="2602015"/>
    <lineage>
        <taxon>Bacteria</taxon>
        <taxon>Pseudomonadati</taxon>
        <taxon>Pseudomonadota</taxon>
        <taxon>Alphaproteobacteria</taxon>
        <taxon>Rhodospirillales</taxon>
        <taxon>Dongiaceae</taxon>
        <taxon>Hypericibacter</taxon>
    </lineage>
</organism>
<dbReference type="OrthoDB" id="9799912at2"/>
<evidence type="ECO:0000313" key="2">
    <source>
        <dbReference type="Proteomes" id="UP000326202"/>
    </source>
</evidence>
<sequence length="97" mass="11176">MQIIARRTLKQFWAKHPQAEAPLRSWYAVVAKSSWKGSADIKARYGTADFVSDNRVIFDIGGNKYRLVVHVSYTYQRVLVKFIGTHADYDDIDPRTV</sequence>
<dbReference type="RefSeq" id="WP_151176712.1">
    <property type="nucleotide sequence ID" value="NZ_CP042906.1"/>
</dbReference>
<reference evidence="1 2" key="1">
    <citation type="submission" date="2019-08" db="EMBL/GenBank/DDBJ databases">
        <title>Hyperibacter terrae gen. nov., sp. nov. and Hyperibacter viscosus sp. nov., two new members in the family Rhodospirillaceae isolated from the rhizosphere of Hypericum perforatum.</title>
        <authorList>
            <person name="Noviana Z."/>
        </authorList>
    </citation>
    <scope>NUCLEOTIDE SEQUENCE [LARGE SCALE GENOMIC DNA]</scope>
    <source>
        <strain evidence="1 2">R5913</strain>
    </source>
</reference>
<dbReference type="InterPro" id="IPR018669">
    <property type="entry name" value="Toxin_HigB"/>
</dbReference>
<dbReference type="GO" id="GO:0003723">
    <property type="term" value="F:RNA binding"/>
    <property type="evidence" value="ECO:0007669"/>
    <property type="project" value="InterPro"/>
</dbReference>
<keyword evidence="2" id="KW-1185">Reference proteome</keyword>
<protein>
    <recommendedName>
        <fullName evidence="3">Toxin RelE</fullName>
    </recommendedName>
</protein>
<accession>A0A5J6MFX2</accession>